<feature type="transmembrane region" description="Helical" evidence="1">
    <location>
        <begin position="174"/>
        <end position="194"/>
    </location>
</feature>
<evidence type="ECO:0000259" key="2">
    <source>
        <dbReference type="Pfam" id="PF00892"/>
    </source>
</evidence>
<feature type="transmembrane region" description="Helical" evidence="1">
    <location>
        <begin position="123"/>
        <end position="140"/>
    </location>
</feature>
<gene>
    <name evidence="3" type="ORF">L0668_08240</name>
</gene>
<keyword evidence="1" id="KW-0812">Transmembrane</keyword>
<dbReference type="PANTHER" id="PTHR22911:SF79">
    <property type="entry name" value="MOBA-LIKE NTP TRANSFERASE DOMAIN-CONTAINING PROTEIN"/>
    <property type="match status" value="1"/>
</dbReference>
<feature type="transmembrane region" description="Helical" evidence="1">
    <location>
        <begin position="92"/>
        <end position="111"/>
    </location>
</feature>
<protein>
    <submittedName>
        <fullName evidence="3">DMT family transporter</fullName>
    </submittedName>
</protein>
<feature type="transmembrane region" description="Helical" evidence="1">
    <location>
        <begin position="237"/>
        <end position="256"/>
    </location>
</feature>
<feature type="transmembrane region" description="Helical" evidence="1">
    <location>
        <begin position="146"/>
        <end position="162"/>
    </location>
</feature>
<evidence type="ECO:0000256" key="1">
    <source>
        <dbReference type="SAM" id="Phobius"/>
    </source>
</evidence>
<dbReference type="RefSeq" id="WP_235311675.1">
    <property type="nucleotide sequence ID" value="NZ_JAKGAS010000003.1"/>
</dbReference>
<evidence type="ECO:0000313" key="3">
    <source>
        <dbReference type="EMBL" id="MCF2948091.1"/>
    </source>
</evidence>
<feature type="transmembrane region" description="Helical" evidence="1">
    <location>
        <begin position="206"/>
        <end position="225"/>
    </location>
</feature>
<dbReference type="Proteomes" id="UP001521137">
    <property type="component" value="Unassembled WGS sequence"/>
</dbReference>
<dbReference type="Gene3D" id="1.10.3730.20">
    <property type="match status" value="1"/>
</dbReference>
<name>A0ABS9D580_9ALTE</name>
<evidence type="ECO:0000313" key="4">
    <source>
        <dbReference type="Proteomes" id="UP001521137"/>
    </source>
</evidence>
<feature type="domain" description="EamA" evidence="2">
    <location>
        <begin position="13"/>
        <end position="136"/>
    </location>
</feature>
<comment type="caution">
    <text evidence="3">The sequence shown here is derived from an EMBL/GenBank/DDBJ whole genome shotgun (WGS) entry which is preliminary data.</text>
</comment>
<dbReference type="InterPro" id="IPR037185">
    <property type="entry name" value="EmrE-like"/>
</dbReference>
<dbReference type="PANTHER" id="PTHR22911">
    <property type="entry name" value="ACYL-MALONYL CONDENSING ENZYME-RELATED"/>
    <property type="match status" value="1"/>
</dbReference>
<dbReference type="EMBL" id="JAKGAS010000003">
    <property type="protein sequence ID" value="MCF2948091.1"/>
    <property type="molecule type" value="Genomic_DNA"/>
</dbReference>
<accession>A0ABS9D580</accession>
<feature type="transmembrane region" description="Helical" evidence="1">
    <location>
        <begin position="35"/>
        <end position="54"/>
    </location>
</feature>
<feature type="transmembrane region" description="Helical" evidence="1">
    <location>
        <begin position="66"/>
        <end position="86"/>
    </location>
</feature>
<reference evidence="3 4" key="1">
    <citation type="submission" date="2022-01" db="EMBL/GenBank/DDBJ databases">
        <title>Paraglaciecola sp. G1-23.</title>
        <authorList>
            <person name="Jin M.S."/>
            <person name="Han D.M."/>
            <person name="Kim H.M."/>
            <person name="Jeon C.O."/>
        </authorList>
    </citation>
    <scope>NUCLEOTIDE SEQUENCE [LARGE SCALE GENOMIC DNA]</scope>
    <source>
        <strain evidence="3 4">G1-23</strain>
    </source>
</reference>
<keyword evidence="1" id="KW-1133">Transmembrane helix</keyword>
<feature type="transmembrane region" description="Helical" evidence="1">
    <location>
        <begin position="262"/>
        <end position="280"/>
    </location>
</feature>
<dbReference type="InterPro" id="IPR000620">
    <property type="entry name" value="EamA_dom"/>
</dbReference>
<keyword evidence="4" id="KW-1185">Reference proteome</keyword>
<sequence>MDPVKKSLISLHFTVVLLGATGLFSKIIPLSAIDITFGRSIIACIMLVAIVKITGRRLSLYSAKDYMVALVLGLLMTAHWVTYFAAMQYSSVSVGMIALFTFPVITVLLEPFFEKIRLVWQDLLSALIVLCGIGLLIPEVSLSNDTTLGIMIGVVSAILYAFRNLIHRKHFSHYSGAHAMAYQTLVIFVCLSFFSSDQLYEADQHTYIWLFVLGTALTAFPHALIAASLRHLRAKTFSLVACMQPFWGTIMAIIILNEQPNWQTLLGGIMIVSAAIYETYNAQKLHGK</sequence>
<feature type="domain" description="EamA" evidence="2">
    <location>
        <begin position="148"/>
        <end position="276"/>
    </location>
</feature>
<organism evidence="3 4">
    <name type="scientific">Paraglaciecola algarum</name>
    <dbReference type="NCBI Taxonomy" id="3050085"/>
    <lineage>
        <taxon>Bacteria</taxon>
        <taxon>Pseudomonadati</taxon>
        <taxon>Pseudomonadota</taxon>
        <taxon>Gammaproteobacteria</taxon>
        <taxon>Alteromonadales</taxon>
        <taxon>Alteromonadaceae</taxon>
        <taxon>Paraglaciecola</taxon>
    </lineage>
</organism>
<dbReference type="SUPFAM" id="SSF103481">
    <property type="entry name" value="Multidrug resistance efflux transporter EmrE"/>
    <property type="match status" value="2"/>
</dbReference>
<proteinExistence type="predicted"/>
<dbReference type="Pfam" id="PF00892">
    <property type="entry name" value="EamA"/>
    <property type="match status" value="2"/>
</dbReference>
<keyword evidence="1" id="KW-0472">Membrane</keyword>